<evidence type="ECO:0000313" key="1">
    <source>
        <dbReference type="EMBL" id="QHT76139.1"/>
    </source>
</evidence>
<accession>A0A6C0H6N4</accession>
<reference evidence="1" key="1">
    <citation type="journal article" date="2020" name="Nature">
        <title>Giant virus diversity and host interactions through global metagenomics.</title>
        <authorList>
            <person name="Schulz F."/>
            <person name="Roux S."/>
            <person name="Paez-Espino D."/>
            <person name="Jungbluth S."/>
            <person name="Walsh D.A."/>
            <person name="Denef V.J."/>
            <person name="McMahon K.D."/>
            <person name="Konstantinidis K.T."/>
            <person name="Eloe-Fadrosh E.A."/>
            <person name="Kyrpides N.C."/>
            <person name="Woyke T."/>
        </authorList>
    </citation>
    <scope>NUCLEOTIDE SEQUENCE</scope>
    <source>
        <strain evidence="1">GVMAG-M-3300023179-73</strain>
    </source>
</reference>
<name>A0A6C0H6N4_9ZZZZ</name>
<organism evidence="1">
    <name type="scientific">viral metagenome</name>
    <dbReference type="NCBI Taxonomy" id="1070528"/>
    <lineage>
        <taxon>unclassified sequences</taxon>
        <taxon>metagenomes</taxon>
        <taxon>organismal metagenomes</taxon>
    </lineage>
</organism>
<dbReference type="AlphaFoldDB" id="A0A6C0H6N4"/>
<protein>
    <submittedName>
        <fullName evidence="1">Uncharacterized protein</fullName>
    </submittedName>
</protein>
<dbReference type="EMBL" id="MN739889">
    <property type="protein sequence ID" value="QHT76139.1"/>
    <property type="molecule type" value="Genomic_DNA"/>
</dbReference>
<proteinExistence type="predicted"/>
<sequence length="57" mass="6621">MVNTRESSASESNIMCVYFNDLLEAYPKFSNSQLQYKNDIVVLYLCMTVIKLTKLHI</sequence>